<protein>
    <submittedName>
        <fullName evidence="2">Uncharacterized protein</fullName>
    </submittedName>
</protein>
<dbReference type="GeneID" id="92089280"/>
<feature type="region of interest" description="Disordered" evidence="1">
    <location>
        <begin position="64"/>
        <end position="117"/>
    </location>
</feature>
<dbReference type="Proteomes" id="UP001480595">
    <property type="component" value="Unassembled WGS sequence"/>
</dbReference>
<proteinExistence type="predicted"/>
<dbReference type="RefSeq" id="XP_066718384.1">
    <property type="nucleotide sequence ID" value="XM_066856217.1"/>
</dbReference>
<feature type="region of interest" description="Disordered" evidence="1">
    <location>
        <begin position="32"/>
        <end position="51"/>
    </location>
</feature>
<name>A0ABR1VVI0_9PEZI</name>
<accession>A0ABR1VVI0</accession>
<reference evidence="2 3" key="1">
    <citation type="submission" date="2023-01" db="EMBL/GenBank/DDBJ databases">
        <title>Analysis of 21 Apiospora genomes using comparative genomics revels a genus with tremendous synthesis potential of carbohydrate active enzymes and secondary metabolites.</title>
        <authorList>
            <person name="Sorensen T."/>
        </authorList>
    </citation>
    <scope>NUCLEOTIDE SEQUENCE [LARGE SCALE GENOMIC DNA]</scope>
    <source>
        <strain evidence="2 3">CBS 135458</strain>
    </source>
</reference>
<organism evidence="2 3">
    <name type="scientific">Apiospora phragmitis</name>
    <dbReference type="NCBI Taxonomy" id="2905665"/>
    <lineage>
        <taxon>Eukaryota</taxon>
        <taxon>Fungi</taxon>
        <taxon>Dikarya</taxon>
        <taxon>Ascomycota</taxon>
        <taxon>Pezizomycotina</taxon>
        <taxon>Sordariomycetes</taxon>
        <taxon>Xylariomycetidae</taxon>
        <taxon>Amphisphaeriales</taxon>
        <taxon>Apiosporaceae</taxon>
        <taxon>Apiospora</taxon>
    </lineage>
</organism>
<evidence type="ECO:0000313" key="3">
    <source>
        <dbReference type="Proteomes" id="UP001480595"/>
    </source>
</evidence>
<feature type="compositionally biased region" description="Polar residues" evidence="1">
    <location>
        <begin position="40"/>
        <end position="50"/>
    </location>
</feature>
<gene>
    <name evidence="2" type="ORF">PG994_004808</name>
</gene>
<keyword evidence="3" id="KW-1185">Reference proteome</keyword>
<evidence type="ECO:0000313" key="2">
    <source>
        <dbReference type="EMBL" id="KAK8073909.1"/>
    </source>
</evidence>
<feature type="compositionally biased region" description="Low complexity" evidence="1">
    <location>
        <begin position="96"/>
        <end position="117"/>
    </location>
</feature>
<dbReference type="EMBL" id="JAQQWL010000005">
    <property type="protein sequence ID" value="KAK8073909.1"/>
    <property type="molecule type" value="Genomic_DNA"/>
</dbReference>
<comment type="caution">
    <text evidence="2">The sequence shown here is derived from an EMBL/GenBank/DDBJ whole genome shotgun (WGS) entry which is preliminary data.</text>
</comment>
<evidence type="ECO:0000256" key="1">
    <source>
        <dbReference type="SAM" id="MobiDB-lite"/>
    </source>
</evidence>
<sequence>MSSSGTASTPVANWHDRLVSNAATASSAAAANSAATTSSRIVSSNSTGNENRVEMLHRTGSLLRQKQSTSAVLDSPIDRKPGTIESTQDRQAGSGAALDQSQADLQASQHIQSSSSGTVSDQSMAALVICTAMYVVSAMLSCYVRTSLQWLDHGAQQDQSNMTVAVLPLAAMALSSLQVSSKKALGGKRDSQAQDSSRWGTRLSNMVPGALSSWNRIGSSLSSSLSGHLQRGILV</sequence>